<dbReference type="InterPro" id="IPR041577">
    <property type="entry name" value="RT_RNaseH_2"/>
</dbReference>
<dbReference type="PANTHER" id="PTHR37984">
    <property type="entry name" value="PROTEIN CBG26694"/>
    <property type="match status" value="1"/>
</dbReference>
<evidence type="ECO:0000313" key="6">
    <source>
        <dbReference type="Proteomes" id="UP000321947"/>
    </source>
</evidence>
<dbReference type="EMBL" id="SSTD01016279">
    <property type="protein sequence ID" value="TYK01257.1"/>
    <property type="molecule type" value="Genomic_DNA"/>
</dbReference>
<organism evidence="3 5">
    <name type="scientific">Cucumis melo var. makuwa</name>
    <name type="common">Oriental melon</name>
    <dbReference type="NCBI Taxonomy" id="1194695"/>
    <lineage>
        <taxon>Eukaryota</taxon>
        <taxon>Viridiplantae</taxon>
        <taxon>Streptophyta</taxon>
        <taxon>Embryophyta</taxon>
        <taxon>Tracheophyta</taxon>
        <taxon>Spermatophyta</taxon>
        <taxon>Magnoliopsida</taxon>
        <taxon>eudicotyledons</taxon>
        <taxon>Gunneridae</taxon>
        <taxon>Pentapetalae</taxon>
        <taxon>rosids</taxon>
        <taxon>fabids</taxon>
        <taxon>Cucurbitales</taxon>
        <taxon>Cucurbitaceae</taxon>
        <taxon>Benincaseae</taxon>
        <taxon>Cucumis</taxon>
    </lineage>
</organism>
<dbReference type="InterPro" id="IPR043502">
    <property type="entry name" value="DNA/RNA_pol_sf"/>
</dbReference>
<feature type="domain" description="Integrase catalytic" evidence="2">
    <location>
        <begin position="200"/>
        <end position="294"/>
    </location>
</feature>
<reference evidence="5 6" key="1">
    <citation type="submission" date="2019-08" db="EMBL/GenBank/DDBJ databases">
        <title>Draft genome sequences of two oriental melons (Cucumis melo L. var makuwa).</title>
        <authorList>
            <person name="Kwon S.-Y."/>
        </authorList>
    </citation>
    <scope>NUCLEOTIDE SEQUENCE [LARGE SCALE GENOMIC DNA]</scope>
    <source>
        <strain evidence="6">cv. Chang Bougi</strain>
        <strain evidence="5">cv. SW 3</strain>
        <tissue evidence="3">Leaf</tissue>
    </source>
</reference>
<dbReference type="Gene3D" id="3.30.70.270">
    <property type="match status" value="1"/>
</dbReference>
<dbReference type="AlphaFoldDB" id="A0A5A7STP2"/>
<dbReference type="Gene3D" id="3.30.420.10">
    <property type="entry name" value="Ribonuclease H-like superfamily/Ribonuclease H"/>
    <property type="match status" value="1"/>
</dbReference>
<dbReference type="PROSITE" id="PS50994">
    <property type="entry name" value="INTEGRASE"/>
    <property type="match status" value="1"/>
</dbReference>
<evidence type="ECO:0000256" key="1">
    <source>
        <dbReference type="ARBA" id="ARBA00023268"/>
    </source>
</evidence>
<dbReference type="InterPro" id="IPR050951">
    <property type="entry name" value="Retrovirus_Pol_polyprotein"/>
</dbReference>
<dbReference type="Pfam" id="PF17919">
    <property type="entry name" value="RT_RNaseH_2"/>
    <property type="match status" value="1"/>
</dbReference>
<dbReference type="InterPro" id="IPR036397">
    <property type="entry name" value="RNaseH_sf"/>
</dbReference>
<dbReference type="GO" id="GO:0003824">
    <property type="term" value="F:catalytic activity"/>
    <property type="evidence" value="ECO:0007669"/>
    <property type="project" value="UniProtKB-KW"/>
</dbReference>
<dbReference type="InterPro" id="IPR001584">
    <property type="entry name" value="Integrase_cat-core"/>
</dbReference>
<proteinExistence type="predicted"/>
<name>A0A5A7STP2_CUCMM</name>
<dbReference type="SUPFAM" id="SSF56672">
    <property type="entry name" value="DNA/RNA polymerases"/>
    <property type="match status" value="1"/>
</dbReference>
<comment type="caution">
    <text evidence="3">The sequence shown here is derived from an EMBL/GenBank/DDBJ whole genome shotgun (WGS) entry which is preliminary data.</text>
</comment>
<dbReference type="EMBL" id="SSTE01020563">
    <property type="protein sequence ID" value="KAA0033873.1"/>
    <property type="molecule type" value="Genomic_DNA"/>
</dbReference>
<dbReference type="Proteomes" id="UP000321393">
    <property type="component" value="Unassembled WGS sequence"/>
</dbReference>
<dbReference type="InterPro" id="IPR012337">
    <property type="entry name" value="RNaseH-like_sf"/>
</dbReference>
<dbReference type="OrthoDB" id="1938712at2759"/>
<dbReference type="Proteomes" id="UP000321947">
    <property type="component" value="Unassembled WGS sequence"/>
</dbReference>
<sequence length="294" mass="33698">MGLTGYYMRFVHHYGTMAAPLTQLLKVGAFKWSEEAEEAFVGLKNAMMTLSVLPLPDFNLPFEIETDASGYDIGAVLIQAKRPIAYYSYPLAMRDRAKLVYERELMVVVVIQPQYQKWITKLLGYSFEVVYKPRSENKATDALLRMPPTVHLYNLSAPTMIDLKVIKEEPEKDIRVLKNVQEADKRTLLGRDETRRLLLPLEIPKQIWSGISMDFVEGLPKASGFEVILVVVDRLSKHAHFLALKHPFTAKSMVELFVKVVVRLHGYPNSIVSDRDKVFLSNFWKEMFRLAGTE</sequence>
<dbReference type="GO" id="GO:0015074">
    <property type="term" value="P:DNA integration"/>
    <property type="evidence" value="ECO:0007669"/>
    <property type="project" value="InterPro"/>
</dbReference>
<evidence type="ECO:0000313" key="5">
    <source>
        <dbReference type="Proteomes" id="UP000321393"/>
    </source>
</evidence>
<dbReference type="SUPFAM" id="SSF53098">
    <property type="entry name" value="Ribonuclease H-like"/>
    <property type="match status" value="1"/>
</dbReference>
<dbReference type="InterPro" id="IPR043128">
    <property type="entry name" value="Rev_trsase/Diguanyl_cyclase"/>
</dbReference>
<evidence type="ECO:0000259" key="2">
    <source>
        <dbReference type="PROSITE" id="PS50994"/>
    </source>
</evidence>
<gene>
    <name evidence="4" type="ORF">E5676_scaffold49G00440</name>
    <name evidence="3" type="ORF">E6C27_scaffold43059G00580</name>
</gene>
<evidence type="ECO:0000313" key="4">
    <source>
        <dbReference type="EMBL" id="TYK01257.1"/>
    </source>
</evidence>
<accession>A0A5A7STP2</accession>
<evidence type="ECO:0000313" key="3">
    <source>
        <dbReference type="EMBL" id="KAA0033873.1"/>
    </source>
</evidence>
<keyword evidence="1" id="KW-0511">Multifunctional enzyme</keyword>
<protein>
    <submittedName>
        <fullName evidence="3">Retrovirus-related Pol polyprotein from transposon 297 family</fullName>
    </submittedName>
</protein>
<dbReference type="PANTHER" id="PTHR37984:SF5">
    <property type="entry name" value="PROTEIN NYNRIN-LIKE"/>
    <property type="match status" value="1"/>
</dbReference>
<dbReference type="GO" id="GO:0003676">
    <property type="term" value="F:nucleic acid binding"/>
    <property type="evidence" value="ECO:0007669"/>
    <property type="project" value="InterPro"/>
</dbReference>